<dbReference type="PROSITE" id="PS51078">
    <property type="entry name" value="ICLR_ED"/>
    <property type="match status" value="1"/>
</dbReference>
<sequence>MKANLGDGTASLEKAMDILDALGSAPQGLSQVELAKRLDLPRTTLYRLLATLVARGMARRDPQRRVYCLGFRCLELARSAYAMPDLAAAAGVELRALRDLTGETSYLATLDGLEVLSLERCDGAHSQRSQSSLGQRKPLHCTSQGKAILSALDHAARDALVQAITLKALTPHTITDRRRLQAELRITAARGWSVDDEEIVLGVRCVGAPVVDAAGKVRGAISVAGPAYRMTMERVHRLGPEVAEAARRVGEQLSVSAPAPASAEPRAVDGAWAFRGEFARWSIRHDRLFWADSLAPSVHVYDGRQDRELAVLDAPLTALVVWEDALLAGSQGGYWRIDKPDSPMPEVSALQPWPSGAPSALCSDPAGGLWACEPVGGARWRVAPWSSAGESLPDSHWSLGAPLDALAWDRAGQSLYGLSRDSGEILVMQRGQTPVRRLATVPRGSGRLSGLAVDAAGGVWTALQDGWGVVKFSPDGSQDRVIGLPVPCPSDVALGGKNLDTLYVTSARQPVSLEALGNAPLSGRLFLIEAAE</sequence>
<dbReference type="GO" id="GO:0003700">
    <property type="term" value="F:DNA-binding transcription factor activity"/>
    <property type="evidence" value="ECO:0007669"/>
    <property type="project" value="TreeGrafter"/>
</dbReference>
<reference evidence="6" key="1">
    <citation type="submission" date="2024-05" db="EMBL/GenBank/DDBJ databases">
        <authorList>
            <person name="Bunk B."/>
            <person name="Swiderski J."/>
            <person name="Sproer C."/>
            <person name="Thiel V."/>
        </authorList>
    </citation>
    <scope>NUCLEOTIDE SEQUENCE</scope>
    <source>
        <strain evidence="6">DSM 17735</strain>
    </source>
</reference>
<evidence type="ECO:0000256" key="3">
    <source>
        <dbReference type="ARBA" id="ARBA00023163"/>
    </source>
</evidence>
<evidence type="ECO:0000259" key="5">
    <source>
        <dbReference type="PROSITE" id="PS51078"/>
    </source>
</evidence>
<dbReference type="InterPro" id="IPR029016">
    <property type="entry name" value="GAF-like_dom_sf"/>
</dbReference>
<dbReference type="PROSITE" id="PS51077">
    <property type="entry name" value="HTH_ICLR"/>
    <property type="match status" value="1"/>
</dbReference>
<gene>
    <name evidence="6" type="ORF">ABLV49_11975</name>
</gene>
<accession>A0AAU7LLY7</accession>
<feature type="domain" description="IclR-ED" evidence="5">
    <location>
        <begin position="72"/>
        <end position="255"/>
    </location>
</feature>
<dbReference type="PRINTS" id="PR01790">
    <property type="entry name" value="SMP30FAMILY"/>
</dbReference>
<dbReference type="PANTHER" id="PTHR30136">
    <property type="entry name" value="HELIX-TURN-HELIX TRANSCRIPTIONAL REGULATOR, ICLR FAMILY"/>
    <property type="match status" value="1"/>
</dbReference>
<dbReference type="InterPro" id="IPR013658">
    <property type="entry name" value="SGL"/>
</dbReference>
<dbReference type="GO" id="GO:0003677">
    <property type="term" value="F:DNA binding"/>
    <property type="evidence" value="ECO:0007669"/>
    <property type="project" value="UniProtKB-KW"/>
</dbReference>
<keyword evidence="1" id="KW-0805">Transcription regulation</keyword>
<dbReference type="Gene3D" id="1.10.10.10">
    <property type="entry name" value="Winged helix-like DNA-binding domain superfamily/Winged helix DNA-binding domain"/>
    <property type="match status" value="1"/>
</dbReference>
<dbReference type="GO" id="GO:0045892">
    <property type="term" value="P:negative regulation of DNA-templated transcription"/>
    <property type="evidence" value="ECO:0007669"/>
    <property type="project" value="TreeGrafter"/>
</dbReference>
<dbReference type="PANTHER" id="PTHR30136:SF24">
    <property type="entry name" value="HTH-TYPE TRANSCRIPTIONAL REPRESSOR ALLR"/>
    <property type="match status" value="1"/>
</dbReference>
<dbReference type="SUPFAM" id="SSF46785">
    <property type="entry name" value="Winged helix' DNA-binding domain"/>
    <property type="match status" value="1"/>
</dbReference>
<dbReference type="InterPro" id="IPR014757">
    <property type="entry name" value="Tscrpt_reg_IclR_C"/>
</dbReference>
<keyword evidence="3" id="KW-0804">Transcription</keyword>
<name>A0AAU7LLY7_9BURK</name>
<evidence type="ECO:0000256" key="2">
    <source>
        <dbReference type="ARBA" id="ARBA00023125"/>
    </source>
</evidence>
<dbReference type="Pfam" id="PF01614">
    <property type="entry name" value="IclR_C"/>
    <property type="match status" value="1"/>
</dbReference>
<dbReference type="Pfam" id="PF09339">
    <property type="entry name" value="HTH_IclR"/>
    <property type="match status" value="1"/>
</dbReference>
<dbReference type="Pfam" id="PF08450">
    <property type="entry name" value="SGL"/>
    <property type="match status" value="1"/>
</dbReference>
<dbReference type="InterPro" id="IPR011042">
    <property type="entry name" value="6-blade_b-propeller_TolB-like"/>
</dbReference>
<dbReference type="InterPro" id="IPR005511">
    <property type="entry name" value="SMP-30"/>
</dbReference>
<dbReference type="InterPro" id="IPR036388">
    <property type="entry name" value="WH-like_DNA-bd_sf"/>
</dbReference>
<dbReference type="FunFam" id="1.10.10.10:FF:000056">
    <property type="entry name" value="IclR family transcriptional regulator"/>
    <property type="match status" value="1"/>
</dbReference>
<dbReference type="SMART" id="SM00346">
    <property type="entry name" value="HTH_ICLR"/>
    <property type="match status" value="1"/>
</dbReference>
<feature type="domain" description="HTH iclR-type" evidence="4">
    <location>
        <begin position="9"/>
        <end position="71"/>
    </location>
</feature>
<evidence type="ECO:0000256" key="1">
    <source>
        <dbReference type="ARBA" id="ARBA00023015"/>
    </source>
</evidence>
<evidence type="ECO:0000313" key="6">
    <source>
        <dbReference type="EMBL" id="XBP68632.1"/>
    </source>
</evidence>
<proteinExistence type="predicted"/>
<dbReference type="InterPro" id="IPR036390">
    <property type="entry name" value="WH_DNA-bd_sf"/>
</dbReference>
<dbReference type="SUPFAM" id="SSF63829">
    <property type="entry name" value="Calcium-dependent phosphotriesterase"/>
    <property type="match status" value="1"/>
</dbReference>
<keyword evidence="2" id="KW-0238">DNA-binding</keyword>
<dbReference type="SUPFAM" id="SSF55781">
    <property type="entry name" value="GAF domain-like"/>
    <property type="match status" value="1"/>
</dbReference>
<dbReference type="Gene3D" id="2.120.10.30">
    <property type="entry name" value="TolB, C-terminal domain"/>
    <property type="match status" value="1"/>
</dbReference>
<dbReference type="EMBL" id="CP157675">
    <property type="protein sequence ID" value="XBP68632.1"/>
    <property type="molecule type" value="Genomic_DNA"/>
</dbReference>
<organism evidence="6">
    <name type="scientific">Polaromonas hydrogenivorans</name>
    <dbReference type="NCBI Taxonomy" id="335476"/>
    <lineage>
        <taxon>Bacteria</taxon>
        <taxon>Pseudomonadati</taxon>
        <taxon>Pseudomonadota</taxon>
        <taxon>Betaproteobacteria</taxon>
        <taxon>Burkholderiales</taxon>
        <taxon>Comamonadaceae</taxon>
        <taxon>Polaromonas</taxon>
    </lineage>
</organism>
<dbReference type="Gene3D" id="3.30.450.40">
    <property type="match status" value="1"/>
</dbReference>
<evidence type="ECO:0000259" key="4">
    <source>
        <dbReference type="PROSITE" id="PS51077"/>
    </source>
</evidence>
<dbReference type="InterPro" id="IPR005471">
    <property type="entry name" value="Tscrpt_reg_IclR_N"/>
</dbReference>
<dbReference type="AlphaFoldDB" id="A0AAU7LLY7"/>
<dbReference type="InterPro" id="IPR050707">
    <property type="entry name" value="HTH_MetabolicPath_Reg"/>
</dbReference>
<protein>
    <submittedName>
        <fullName evidence="6">IclR family transcriptional regulator C-terminal domain-containing protein</fullName>
    </submittedName>
</protein>
<dbReference type="RefSeq" id="WP_349276653.1">
    <property type="nucleotide sequence ID" value="NZ_CBCSCU010000011.1"/>
</dbReference>